<dbReference type="AlphaFoldDB" id="A0A2M9Q5N8"/>
<dbReference type="EMBL" id="PHQY01000612">
    <property type="protein sequence ID" value="PJO43393.1"/>
    <property type="molecule type" value="Genomic_DNA"/>
</dbReference>
<organism evidence="1 2">
    <name type="scientific">Lysinibacillus xylanilyticus</name>
    <dbReference type="NCBI Taxonomy" id="582475"/>
    <lineage>
        <taxon>Bacteria</taxon>
        <taxon>Bacillati</taxon>
        <taxon>Bacillota</taxon>
        <taxon>Bacilli</taxon>
        <taxon>Bacillales</taxon>
        <taxon>Bacillaceae</taxon>
        <taxon>Lysinibacillus</taxon>
    </lineage>
</organism>
<evidence type="ECO:0000313" key="1">
    <source>
        <dbReference type="EMBL" id="PJO43393.1"/>
    </source>
</evidence>
<dbReference type="Proteomes" id="UP000232101">
    <property type="component" value="Unassembled WGS sequence"/>
</dbReference>
<accession>A0A2M9Q5N8</accession>
<proteinExistence type="predicted"/>
<name>A0A2M9Q5N8_9BACI</name>
<evidence type="ECO:0000313" key="2">
    <source>
        <dbReference type="Proteomes" id="UP000232101"/>
    </source>
</evidence>
<sequence length="125" mass="13881">MIITTDIFIQSAREILTSEEIDWFVSMEESEEGSELGIILADVQNRFGLAYDGEGIIDLSNPNETAAALDACYIMSAHGNQEYATYASVIRKLIEHFSGKSLEELVGEHQKRGAEANVSWISRHS</sequence>
<gene>
    <name evidence="1" type="ORF">CWD94_12645</name>
</gene>
<comment type="caution">
    <text evidence="1">The sequence shown here is derived from an EMBL/GenBank/DDBJ whole genome shotgun (WGS) entry which is preliminary data.</text>
</comment>
<reference evidence="1 2" key="1">
    <citation type="submission" date="2017-11" db="EMBL/GenBank/DDBJ databases">
        <title>Bacterial isolate from king chilli rhizosphere.</title>
        <authorList>
            <person name="Takhelmayum P."/>
            <person name="Sarangthem I."/>
        </authorList>
    </citation>
    <scope>NUCLEOTIDE SEQUENCE [LARGE SCALE GENOMIC DNA]</scope>
    <source>
        <strain evidence="2">t26</strain>
    </source>
</reference>
<protein>
    <submittedName>
        <fullName evidence="1">Uncharacterized protein</fullName>
    </submittedName>
</protein>